<name>A0A829F9R6_ENTFC</name>
<comment type="caution">
    <text evidence="1">The sequence shown here is derived from an EMBL/GenBank/DDBJ whole genome shotgun (WGS) entry which is preliminary data.</text>
</comment>
<accession>A0A829F9R6</accession>
<proteinExistence type="predicted"/>
<evidence type="ECO:0000313" key="2">
    <source>
        <dbReference type="Proteomes" id="UP000013834"/>
    </source>
</evidence>
<dbReference type="AlphaFoldDB" id="A0A829F9R6"/>
<gene>
    <name evidence="1" type="ORF">SMG_01364</name>
</gene>
<evidence type="ECO:0000313" key="1">
    <source>
        <dbReference type="EMBL" id="EOG26345.1"/>
    </source>
</evidence>
<dbReference type="RefSeq" id="WP_010729675.1">
    <property type="nucleotide sequence ID" value="NZ_KB948130.1"/>
</dbReference>
<reference evidence="1 2" key="1">
    <citation type="submission" date="2013-02" db="EMBL/GenBank/DDBJ databases">
        <title>The Genome Sequence of Enterococcus faecium VRE_84.</title>
        <authorList>
            <consortium name="The Broad Institute Genome Sequencing Platform"/>
            <consortium name="The Broad Institute Genome Sequencing Center for Infectious Disease"/>
            <person name="Earl A.M."/>
            <person name="Gilmore M.S."/>
            <person name="Lebreton F."/>
            <person name="Hammerum A.M."/>
            <person name="Jensen L.B."/>
            <person name="Guardabassi L."/>
            <person name="Walker B."/>
            <person name="Young S.K."/>
            <person name="Zeng Q."/>
            <person name="Gargeya S."/>
            <person name="Fitzgerald M."/>
            <person name="Haas B."/>
            <person name="Abouelleil A."/>
            <person name="Alvarado L."/>
            <person name="Arachchi H.M."/>
            <person name="Berlin A.M."/>
            <person name="Chapman S.B."/>
            <person name="Dewar J."/>
            <person name="Goldberg J."/>
            <person name="Griggs A."/>
            <person name="Gujja S."/>
            <person name="Hansen M."/>
            <person name="Howarth C."/>
            <person name="Imamovic A."/>
            <person name="Larimer J."/>
            <person name="McCowan C."/>
            <person name="Murphy C."/>
            <person name="Neiman D."/>
            <person name="Pearson M."/>
            <person name="Priest M."/>
            <person name="Roberts A."/>
            <person name="Saif S."/>
            <person name="Shea T."/>
            <person name="Sisk P."/>
            <person name="Sykes S."/>
            <person name="Wortman J."/>
            <person name="Nusbaum C."/>
            <person name="Birren B."/>
        </authorList>
    </citation>
    <scope>NUCLEOTIDE SEQUENCE [LARGE SCALE GENOMIC DNA]</scope>
    <source>
        <strain evidence="1 2">VRE 84</strain>
    </source>
</reference>
<organism evidence="1 2">
    <name type="scientific">Enterococcus faecium EnGen0180</name>
    <dbReference type="NCBI Taxonomy" id="1157475"/>
    <lineage>
        <taxon>Bacteria</taxon>
        <taxon>Bacillati</taxon>
        <taxon>Bacillota</taxon>
        <taxon>Bacilli</taxon>
        <taxon>Lactobacillales</taxon>
        <taxon>Enterococcaceae</taxon>
        <taxon>Enterococcus</taxon>
    </lineage>
</organism>
<dbReference type="Proteomes" id="UP000013834">
    <property type="component" value="Unassembled WGS sequence"/>
</dbReference>
<sequence length="527" mass="62283">MFILDDEIKKVKNPRIIPLLEEVRSSFYQGNYRSAIAVNYSALILDLIDKLSDLANIYEDNTSKKILEDIARLRKSDPNSPKWEMELLEKAYSSTELIDSYEYEDLKYIKDQRNYSAHPVVTYNGNTWELRDITKETCQDVIRKSYEIIFLKNPILGKKVTIEIIQYASRIHAMSVTPEEFHSALKNSYLNKLSEKAKENLCKTAFKFVFQLSYGNEEADRNRESTFRLLNALIFDNKEFYLNILKKEIAKYRFTAESREEINKSLGENQQITYTKGFFLLTFIATHPELQHDFSDETIQNLQISINDFKPKQQVLTEIEYYYRLRSLAVLGNNNEELQNHLNSLVDPILQQKMRVSSLPSSTLETIYNQYLYFGEKEMFIDFMIEHLTDASSFRLADKDMEVLPWIYNKLNQEQFNKLLYNLNGNNQFYKNSNFPPFISNLLDFYNQKFQVNLRKHYSGLLYPNAVTMDQGFQLKDKELKKLYELAESKSDMYLDIIDNIINKSEDYLRKEINSEKELLNYVHKIK</sequence>
<dbReference type="EMBL" id="AIVF01000026">
    <property type="protein sequence ID" value="EOG26345.1"/>
    <property type="molecule type" value="Genomic_DNA"/>
</dbReference>
<protein>
    <submittedName>
        <fullName evidence="1">Uncharacterized protein</fullName>
    </submittedName>
</protein>